<feature type="domain" description="Yeast cell wall synthesis Kre9/Knh1-like N-terminal" evidence="3">
    <location>
        <begin position="42"/>
        <end position="129"/>
    </location>
</feature>
<evidence type="ECO:0000313" key="5">
    <source>
        <dbReference type="Proteomes" id="UP000559256"/>
    </source>
</evidence>
<dbReference type="Pfam" id="PF10342">
    <property type="entry name" value="Kre9_KNH"/>
    <property type="match status" value="1"/>
</dbReference>
<evidence type="ECO:0000313" key="4">
    <source>
        <dbReference type="EMBL" id="KAF5336627.1"/>
    </source>
</evidence>
<name>A0A8H5FHC6_9AGAR</name>
<keyword evidence="5" id="KW-1185">Reference proteome</keyword>
<comment type="caution">
    <text evidence="4">The sequence shown here is derived from an EMBL/GenBank/DDBJ whole genome shotgun (WGS) entry which is preliminary data.</text>
</comment>
<feature type="signal peptide" evidence="2">
    <location>
        <begin position="1"/>
        <end position="22"/>
    </location>
</feature>
<sequence length="141" mass="14915">MLNFNKLAAFATVLAASSSVFATPVNVNQRAALSVFTPPMTSPAEGDVWVVGTQRNVTWDTSNAPPVLSNPIGQVILRNFRLETEGIANIGVPVNLVHGFDILSGSVEVTVPDVPNADDYFLNLFGDSGDTGPNFTITHSA</sequence>
<dbReference type="OrthoDB" id="3199367at2759"/>
<evidence type="ECO:0000259" key="3">
    <source>
        <dbReference type="Pfam" id="PF10342"/>
    </source>
</evidence>
<evidence type="ECO:0000256" key="1">
    <source>
        <dbReference type="ARBA" id="ARBA00022729"/>
    </source>
</evidence>
<reference evidence="4 5" key="1">
    <citation type="journal article" date="2020" name="ISME J.">
        <title>Uncovering the hidden diversity of litter-decomposition mechanisms in mushroom-forming fungi.</title>
        <authorList>
            <person name="Floudas D."/>
            <person name="Bentzer J."/>
            <person name="Ahren D."/>
            <person name="Johansson T."/>
            <person name="Persson P."/>
            <person name="Tunlid A."/>
        </authorList>
    </citation>
    <scope>NUCLEOTIDE SEQUENCE [LARGE SCALE GENOMIC DNA]</scope>
    <source>
        <strain evidence="4 5">CBS 291.85</strain>
    </source>
</reference>
<protein>
    <recommendedName>
        <fullName evidence="3">Yeast cell wall synthesis Kre9/Knh1-like N-terminal domain-containing protein</fullName>
    </recommendedName>
</protein>
<dbReference type="InterPro" id="IPR018466">
    <property type="entry name" value="Kre9/Knh1-like_N"/>
</dbReference>
<feature type="chain" id="PRO_5034542090" description="Yeast cell wall synthesis Kre9/Knh1-like N-terminal domain-containing protein" evidence="2">
    <location>
        <begin position="23"/>
        <end position="141"/>
    </location>
</feature>
<dbReference type="Proteomes" id="UP000559256">
    <property type="component" value="Unassembled WGS sequence"/>
</dbReference>
<gene>
    <name evidence="4" type="ORF">D9758_015933</name>
</gene>
<organism evidence="4 5">
    <name type="scientific">Tetrapyrgos nigripes</name>
    <dbReference type="NCBI Taxonomy" id="182062"/>
    <lineage>
        <taxon>Eukaryota</taxon>
        <taxon>Fungi</taxon>
        <taxon>Dikarya</taxon>
        <taxon>Basidiomycota</taxon>
        <taxon>Agaricomycotina</taxon>
        <taxon>Agaricomycetes</taxon>
        <taxon>Agaricomycetidae</taxon>
        <taxon>Agaricales</taxon>
        <taxon>Marasmiineae</taxon>
        <taxon>Marasmiaceae</taxon>
        <taxon>Tetrapyrgos</taxon>
    </lineage>
</organism>
<dbReference type="AlphaFoldDB" id="A0A8H5FHC6"/>
<accession>A0A8H5FHC6</accession>
<evidence type="ECO:0000256" key="2">
    <source>
        <dbReference type="SAM" id="SignalP"/>
    </source>
</evidence>
<dbReference type="EMBL" id="JAACJM010000227">
    <property type="protein sequence ID" value="KAF5336627.1"/>
    <property type="molecule type" value="Genomic_DNA"/>
</dbReference>
<proteinExistence type="predicted"/>
<keyword evidence="1 2" id="KW-0732">Signal</keyword>